<dbReference type="EMBL" id="CACVAQ010000428">
    <property type="protein sequence ID" value="CAA6828392.1"/>
    <property type="molecule type" value="Genomic_DNA"/>
</dbReference>
<evidence type="ECO:0000313" key="1">
    <source>
        <dbReference type="EMBL" id="CAA6828392.1"/>
    </source>
</evidence>
<reference evidence="1" key="1">
    <citation type="submission" date="2020-01" db="EMBL/GenBank/DDBJ databases">
        <authorList>
            <person name="Meier V. D."/>
            <person name="Meier V D."/>
        </authorList>
    </citation>
    <scope>NUCLEOTIDE SEQUENCE</scope>
    <source>
        <strain evidence="1">HLG_WM_MAG_10</strain>
    </source>
</reference>
<gene>
    <name evidence="1" type="ORF">HELGO_WM22539</name>
</gene>
<proteinExistence type="predicted"/>
<organism evidence="1">
    <name type="scientific">uncultured Aureispira sp</name>
    <dbReference type="NCBI Taxonomy" id="1331704"/>
    <lineage>
        <taxon>Bacteria</taxon>
        <taxon>Pseudomonadati</taxon>
        <taxon>Bacteroidota</taxon>
        <taxon>Saprospiria</taxon>
        <taxon>Saprospirales</taxon>
        <taxon>Saprospiraceae</taxon>
        <taxon>Aureispira</taxon>
        <taxon>environmental samples</taxon>
    </lineage>
</organism>
<protein>
    <submittedName>
        <fullName evidence="1">Uncharacterized protein</fullName>
    </submittedName>
</protein>
<sequence>MISTLGMFTERYEPISEAVKIRESVWKQTCKERSTEGEFIWEFWLNRKKNVMVLVSITYKEAETSEEMLNQYYDIITSIKNSGQLKK</sequence>
<dbReference type="AlphaFoldDB" id="A0A6S6UIC1"/>
<name>A0A6S6UIC1_9BACT</name>
<accession>A0A6S6UIC1</accession>